<name>A0A4Z2FU49_9TELE</name>
<proteinExistence type="predicted"/>
<dbReference type="AlphaFoldDB" id="A0A4Z2FU49"/>
<dbReference type="EMBL" id="SRLO01000886">
    <property type="protein sequence ID" value="TNN44748.1"/>
    <property type="molecule type" value="Genomic_DNA"/>
</dbReference>
<feature type="compositionally biased region" description="Acidic residues" evidence="1">
    <location>
        <begin position="18"/>
        <end position="38"/>
    </location>
</feature>
<reference evidence="2 3" key="1">
    <citation type="submission" date="2019-03" db="EMBL/GenBank/DDBJ databases">
        <title>First draft genome of Liparis tanakae, snailfish: a comprehensive survey of snailfish specific genes.</title>
        <authorList>
            <person name="Kim W."/>
            <person name="Song I."/>
            <person name="Jeong J.-H."/>
            <person name="Kim D."/>
            <person name="Kim S."/>
            <person name="Ryu S."/>
            <person name="Song J.Y."/>
            <person name="Lee S.K."/>
        </authorList>
    </citation>
    <scope>NUCLEOTIDE SEQUENCE [LARGE SCALE GENOMIC DNA]</scope>
    <source>
        <tissue evidence="2">Muscle</tissue>
    </source>
</reference>
<protein>
    <submittedName>
        <fullName evidence="2">Uncharacterized protein</fullName>
    </submittedName>
</protein>
<dbReference type="Proteomes" id="UP000314294">
    <property type="component" value="Unassembled WGS sequence"/>
</dbReference>
<sequence>MIRLVLVRLVQGATEHGGEEEEEEQEEEEEEEEEEEGEEWRWSTLSVSVPAVGGGAWSDGLLRLSDGWSAAPRWTLEETSSIRAF</sequence>
<evidence type="ECO:0000313" key="3">
    <source>
        <dbReference type="Proteomes" id="UP000314294"/>
    </source>
</evidence>
<organism evidence="2 3">
    <name type="scientific">Liparis tanakae</name>
    <name type="common">Tanaka's snailfish</name>
    <dbReference type="NCBI Taxonomy" id="230148"/>
    <lineage>
        <taxon>Eukaryota</taxon>
        <taxon>Metazoa</taxon>
        <taxon>Chordata</taxon>
        <taxon>Craniata</taxon>
        <taxon>Vertebrata</taxon>
        <taxon>Euteleostomi</taxon>
        <taxon>Actinopterygii</taxon>
        <taxon>Neopterygii</taxon>
        <taxon>Teleostei</taxon>
        <taxon>Neoteleostei</taxon>
        <taxon>Acanthomorphata</taxon>
        <taxon>Eupercaria</taxon>
        <taxon>Perciformes</taxon>
        <taxon>Cottioidei</taxon>
        <taxon>Cottales</taxon>
        <taxon>Liparidae</taxon>
        <taxon>Liparis</taxon>
    </lineage>
</organism>
<evidence type="ECO:0000313" key="2">
    <source>
        <dbReference type="EMBL" id="TNN44748.1"/>
    </source>
</evidence>
<gene>
    <name evidence="2" type="ORF">EYF80_045048</name>
</gene>
<evidence type="ECO:0000256" key="1">
    <source>
        <dbReference type="SAM" id="MobiDB-lite"/>
    </source>
</evidence>
<feature type="region of interest" description="Disordered" evidence="1">
    <location>
        <begin position="13"/>
        <end position="42"/>
    </location>
</feature>
<accession>A0A4Z2FU49</accession>
<comment type="caution">
    <text evidence="2">The sequence shown here is derived from an EMBL/GenBank/DDBJ whole genome shotgun (WGS) entry which is preliminary data.</text>
</comment>
<keyword evidence="3" id="KW-1185">Reference proteome</keyword>